<proteinExistence type="predicted"/>
<dbReference type="Proteomes" id="UP000191153">
    <property type="component" value="Unassembled WGS sequence"/>
</dbReference>
<dbReference type="EMBL" id="FUWX01000004">
    <property type="protein sequence ID" value="SJZ34032.1"/>
    <property type="molecule type" value="Genomic_DNA"/>
</dbReference>
<dbReference type="OrthoDB" id="90679at2"/>
<protein>
    <submittedName>
        <fullName evidence="1">Uncharacterized protein</fullName>
    </submittedName>
</protein>
<name>A0A1T4JUX9_9FUSO</name>
<dbReference type="AlphaFoldDB" id="A0A1T4JUX9"/>
<evidence type="ECO:0000313" key="2">
    <source>
        <dbReference type="Proteomes" id="UP000191153"/>
    </source>
</evidence>
<gene>
    <name evidence="1" type="ORF">SAMN02745174_00101</name>
</gene>
<sequence length="103" mass="11508">MDKNAIKVIKFLVSGKAYSDGAIMKNIGLTKEELDNIYIILEKEGYLESYEEFQKHTQLEDKPKSGCGSKGCGNTSSNCCGEKDLDFSKIKVLTMKAIKEFDN</sequence>
<dbReference type="STRING" id="180163.SAMN02745174_00101"/>
<accession>A0A1T4JUX9</accession>
<keyword evidence="2" id="KW-1185">Reference proteome</keyword>
<organism evidence="1 2">
    <name type="scientific">Cetobacterium ceti</name>
    <dbReference type="NCBI Taxonomy" id="180163"/>
    <lineage>
        <taxon>Bacteria</taxon>
        <taxon>Fusobacteriati</taxon>
        <taxon>Fusobacteriota</taxon>
        <taxon>Fusobacteriia</taxon>
        <taxon>Fusobacteriales</taxon>
        <taxon>Fusobacteriaceae</taxon>
        <taxon>Cetobacterium</taxon>
    </lineage>
</organism>
<evidence type="ECO:0000313" key="1">
    <source>
        <dbReference type="EMBL" id="SJZ34032.1"/>
    </source>
</evidence>
<reference evidence="1 2" key="1">
    <citation type="submission" date="2017-02" db="EMBL/GenBank/DDBJ databases">
        <authorList>
            <person name="Peterson S.W."/>
        </authorList>
    </citation>
    <scope>NUCLEOTIDE SEQUENCE [LARGE SCALE GENOMIC DNA]</scope>
    <source>
        <strain evidence="1 2">ATCC 700028</strain>
    </source>
</reference>